<evidence type="ECO:0000256" key="9">
    <source>
        <dbReference type="RuleBase" id="RU000461"/>
    </source>
</evidence>
<keyword evidence="5 9" id="KW-0560">Oxidoreductase</keyword>
<dbReference type="EMBL" id="JAANBB010000009">
    <property type="protein sequence ID" value="KAF7556807.1"/>
    <property type="molecule type" value="Genomic_DNA"/>
</dbReference>
<dbReference type="Proteomes" id="UP000722485">
    <property type="component" value="Unassembled WGS sequence"/>
</dbReference>
<comment type="cofactor">
    <cofactor evidence="1 8">
        <name>heme</name>
        <dbReference type="ChEBI" id="CHEBI:30413"/>
    </cofactor>
</comment>
<dbReference type="PRINTS" id="PR00385">
    <property type="entry name" value="P450"/>
</dbReference>
<keyword evidence="6 8" id="KW-0408">Iron</keyword>
<gene>
    <name evidence="10" type="ORF">G7Z17_g1108</name>
</gene>
<organism evidence="10 11">
    <name type="scientific">Cylindrodendrum hubeiense</name>
    <dbReference type="NCBI Taxonomy" id="595255"/>
    <lineage>
        <taxon>Eukaryota</taxon>
        <taxon>Fungi</taxon>
        <taxon>Dikarya</taxon>
        <taxon>Ascomycota</taxon>
        <taxon>Pezizomycotina</taxon>
        <taxon>Sordariomycetes</taxon>
        <taxon>Hypocreomycetidae</taxon>
        <taxon>Hypocreales</taxon>
        <taxon>Nectriaceae</taxon>
        <taxon>Cylindrodendrum</taxon>
    </lineage>
</organism>
<dbReference type="AlphaFoldDB" id="A0A9P5HM23"/>
<dbReference type="SUPFAM" id="SSF48264">
    <property type="entry name" value="Cytochrome P450"/>
    <property type="match status" value="1"/>
</dbReference>
<comment type="caution">
    <text evidence="10">The sequence shown here is derived from an EMBL/GenBank/DDBJ whole genome shotgun (WGS) entry which is preliminary data.</text>
</comment>
<protein>
    <recommendedName>
        <fullName evidence="12">O-methylsterigmatocystin oxidoreductase</fullName>
    </recommendedName>
</protein>
<dbReference type="PRINTS" id="PR00463">
    <property type="entry name" value="EP450I"/>
</dbReference>
<dbReference type="CDD" id="cd11065">
    <property type="entry name" value="CYP64-like"/>
    <property type="match status" value="1"/>
</dbReference>
<dbReference type="Gene3D" id="1.10.630.10">
    <property type="entry name" value="Cytochrome P450"/>
    <property type="match status" value="1"/>
</dbReference>
<dbReference type="InterPro" id="IPR050364">
    <property type="entry name" value="Cytochrome_P450_fung"/>
</dbReference>
<sequence>MMTMLKISLSSLIAGLGVGLVAVLFIKSILSKVKDVTRPPLPPGPKGLPLVGNLSDLPQPGVLEAHHWLKHKELYGPISSVTVMGQTLVIVNDAELAFELLEKRSVKHSSRPRQIFAGEMLGWENSLGLSQYNDRFRTYRKNMSRIIGSKAAAAQYNTLQEAEAGHFLLHVLDNPNNFVNEIRKEVGAVILKVVYGYTAEPFKNDVLVDIAGEAMDKFARAGVPGTFMVDMMPFLRYVPEWVPGAGFQKIAREWGAELIDVIEKPYAFVKHQMAHGKDDSSFLSRLLESGDSTPDEKFTNKWSAMSLYTAGADTTVSALACFFLAMTVSPEAQKKAQEEIDRVVGRDRLPNSSDRPNLPFIEATVKEVLRWHPVAPMGLPHTSTADDVCEGYFIPKDSMVFPNVWHFTHDPEVYDEPMSFNPDRFLETEGHEPAPDPGKFVFGFGRRICPGRLLAENALYLTIAQSLAVFDISKGIENGKEVEPKIQFTPGVVSHPESFKAQIKPRSPHHEKLIRSIEQTFPWEESDSKILESMNY</sequence>
<keyword evidence="7 9" id="KW-0503">Monooxygenase</keyword>
<keyword evidence="11" id="KW-1185">Reference proteome</keyword>
<reference evidence="10" key="1">
    <citation type="submission" date="2020-03" db="EMBL/GenBank/DDBJ databases">
        <title>Draft Genome Sequence of Cylindrodendrum hubeiense.</title>
        <authorList>
            <person name="Buettner E."/>
            <person name="Kellner H."/>
        </authorList>
    </citation>
    <scope>NUCLEOTIDE SEQUENCE</scope>
    <source>
        <strain evidence="10">IHI 201604</strain>
    </source>
</reference>
<evidence type="ECO:0000256" key="1">
    <source>
        <dbReference type="ARBA" id="ARBA00001971"/>
    </source>
</evidence>
<accession>A0A9P5HM23</accession>
<evidence type="ECO:0008006" key="12">
    <source>
        <dbReference type="Google" id="ProtNLM"/>
    </source>
</evidence>
<dbReference type="InterPro" id="IPR017972">
    <property type="entry name" value="Cyt_P450_CS"/>
</dbReference>
<feature type="binding site" description="axial binding residue" evidence="8">
    <location>
        <position position="449"/>
    </location>
    <ligand>
        <name>heme</name>
        <dbReference type="ChEBI" id="CHEBI:30413"/>
    </ligand>
    <ligandPart>
        <name>Fe</name>
        <dbReference type="ChEBI" id="CHEBI:18248"/>
    </ligandPart>
</feature>
<evidence type="ECO:0000256" key="2">
    <source>
        <dbReference type="ARBA" id="ARBA00010617"/>
    </source>
</evidence>
<keyword evidence="4 8" id="KW-0479">Metal-binding</keyword>
<dbReference type="PROSITE" id="PS00086">
    <property type="entry name" value="CYTOCHROME_P450"/>
    <property type="match status" value="1"/>
</dbReference>
<dbReference type="GO" id="GO:0020037">
    <property type="term" value="F:heme binding"/>
    <property type="evidence" value="ECO:0007669"/>
    <property type="project" value="InterPro"/>
</dbReference>
<evidence type="ECO:0000256" key="4">
    <source>
        <dbReference type="ARBA" id="ARBA00022723"/>
    </source>
</evidence>
<dbReference type="InterPro" id="IPR002401">
    <property type="entry name" value="Cyt_P450_E_grp-I"/>
</dbReference>
<dbReference type="InterPro" id="IPR036396">
    <property type="entry name" value="Cyt_P450_sf"/>
</dbReference>
<dbReference type="PANTHER" id="PTHR46300">
    <property type="entry name" value="P450, PUTATIVE (EUROFUNG)-RELATED-RELATED"/>
    <property type="match status" value="1"/>
</dbReference>
<name>A0A9P5HM23_9HYPO</name>
<comment type="similarity">
    <text evidence="2 9">Belongs to the cytochrome P450 family.</text>
</comment>
<dbReference type="Pfam" id="PF00067">
    <property type="entry name" value="p450"/>
    <property type="match status" value="1"/>
</dbReference>
<dbReference type="OrthoDB" id="2789670at2759"/>
<evidence type="ECO:0000256" key="7">
    <source>
        <dbReference type="ARBA" id="ARBA00023033"/>
    </source>
</evidence>
<dbReference type="InterPro" id="IPR001128">
    <property type="entry name" value="Cyt_P450"/>
</dbReference>
<proteinExistence type="inferred from homology"/>
<dbReference type="GO" id="GO:0016705">
    <property type="term" value="F:oxidoreductase activity, acting on paired donors, with incorporation or reduction of molecular oxygen"/>
    <property type="evidence" value="ECO:0007669"/>
    <property type="project" value="InterPro"/>
</dbReference>
<keyword evidence="3 8" id="KW-0349">Heme</keyword>
<evidence type="ECO:0000313" key="10">
    <source>
        <dbReference type="EMBL" id="KAF7556807.1"/>
    </source>
</evidence>
<dbReference type="PANTHER" id="PTHR46300:SF7">
    <property type="entry name" value="P450, PUTATIVE (EUROFUNG)-RELATED"/>
    <property type="match status" value="1"/>
</dbReference>
<evidence type="ECO:0000256" key="3">
    <source>
        <dbReference type="ARBA" id="ARBA00022617"/>
    </source>
</evidence>
<evidence type="ECO:0000256" key="5">
    <source>
        <dbReference type="ARBA" id="ARBA00023002"/>
    </source>
</evidence>
<dbReference type="GO" id="GO:0005506">
    <property type="term" value="F:iron ion binding"/>
    <property type="evidence" value="ECO:0007669"/>
    <property type="project" value="InterPro"/>
</dbReference>
<evidence type="ECO:0000313" key="11">
    <source>
        <dbReference type="Proteomes" id="UP000722485"/>
    </source>
</evidence>
<evidence type="ECO:0000256" key="6">
    <source>
        <dbReference type="ARBA" id="ARBA00023004"/>
    </source>
</evidence>
<evidence type="ECO:0000256" key="8">
    <source>
        <dbReference type="PIRSR" id="PIRSR602401-1"/>
    </source>
</evidence>
<dbReference type="GO" id="GO:0004497">
    <property type="term" value="F:monooxygenase activity"/>
    <property type="evidence" value="ECO:0007669"/>
    <property type="project" value="UniProtKB-KW"/>
</dbReference>